<dbReference type="KEGG" id="mvs:MVIS_2426"/>
<dbReference type="Proteomes" id="UP000183794">
    <property type="component" value="Unassembled WGS sequence"/>
</dbReference>
<dbReference type="EMBL" id="FPLJ01000078">
    <property type="protein sequence ID" value="SGY97985.1"/>
    <property type="molecule type" value="Genomic_DNA"/>
</dbReference>
<sequence>MRIHNVHRLATQRLADSTKPFKARGGRLRRCDYCMLGKQFCICDHQPLVKSTAGFMLVMFDYEMIKPSNTGRLIADVIEDTFAYQWSRTEPNQEMIDIINTDCWQPFIIFPEEYVVERERVQTGPLIIESGKRPLYILLDGSWREAKKMFKKSPWLESIPVISFDPEVVSQYQIRKAAKDNQLATAEVASLVLGHHGEALNADILACWFDVFRERYLAGTKQIDVGVDVALKRLHTLMA</sequence>
<evidence type="ECO:0000256" key="2">
    <source>
        <dbReference type="ARBA" id="ARBA00022679"/>
    </source>
</evidence>
<evidence type="ECO:0000259" key="5">
    <source>
        <dbReference type="SMART" id="SM01144"/>
    </source>
</evidence>
<keyword evidence="3" id="KW-0949">S-adenosyl-L-methionine</keyword>
<evidence type="ECO:0000256" key="4">
    <source>
        <dbReference type="ARBA" id="ARBA00022694"/>
    </source>
</evidence>
<protein>
    <recommendedName>
        <fullName evidence="1">tRNA-uridine aminocarboxypropyltransferase</fullName>
        <ecNumber evidence="1">2.5.1.25</ecNumber>
    </recommendedName>
</protein>
<dbReference type="HOGENOM" id="CLU_066458_1_0_6"/>
<evidence type="ECO:0000256" key="1">
    <source>
        <dbReference type="ARBA" id="ARBA00012386"/>
    </source>
</evidence>
<feature type="domain" description="DTW" evidence="5">
    <location>
        <begin position="27"/>
        <end position="221"/>
    </location>
</feature>
<dbReference type="EC" id="2.5.1.25" evidence="1"/>
<evidence type="ECO:0000313" key="9">
    <source>
        <dbReference type="Proteomes" id="UP000183794"/>
    </source>
</evidence>
<dbReference type="Proteomes" id="UP000182660">
    <property type="component" value="Unassembled WGS sequence"/>
</dbReference>
<evidence type="ECO:0000256" key="3">
    <source>
        <dbReference type="ARBA" id="ARBA00022691"/>
    </source>
</evidence>
<proteinExistence type="predicted"/>
<dbReference type="PATRIC" id="fig|80854.5.peg.2583"/>
<dbReference type="InterPro" id="IPR039262">
    <property type="entry name" value="DTWD2/TAPT"/>
</dbReference>
<dbReference type="GO" id="GO:0008033">
    <property type="term" value="P:tRNA processing"/>
    <property type="evidence" value="ECO:0007669"/>
    <property type="project" value="UniProtKB-KW"/>
</dbReference>
<dbReference type="SMART" id="SM01144">
    <property type="entry name" value="DTW"/>
    <property type="match status" value="1"/>
</dbReference>
<gene>
    <name evidence="6" type="ORF">MT2528_3526</name>
    <name evidence="7" type="ORF">NVI5450_3725</name>
</gene>
<dbReference type="RefSeq" id="WP_045110604.1">
    <property type="nucleotide sequence ID" value="NZ_CAWQZC010000025.1"/>
</dbReference>
<name>A0A090K973_9GAMM</name>
<dbReference type="GO" id="GO:0016432">
    <property type="term" value="F:tRNA-uridine aminocarboxypropyltransferase activity"/>
    <property type="evidence" value="ECO:0007669"/>
    <property type="project" value="UniProtKB-EC"/>
</dbReference>
<dbReference type="PANTHER" id="PTHR21392">
    <property type="entry name" value="TRNA-URIDINE AMINOCARBOXYPROPYLTRANSFERASE 2"/>
    <property type="match status" value="1"/>
</dbReference>
<dbReference type="EMBL" id="FPLD01000102">
    <property type="protein sequence ID" value="SGZ11667.1"/>
    <property type="molecule type" value="Genomic_DNA"/>
</dbReference>
<dbReference type="OrthoDB" id="370626at2"/>
<dbReference type="STRING" id="80854.MVIS_2426"/>
<evidence type="ECO:0000313" key="6">
    <source>
        <dbReference type="EMBL" id="SGY97985.1"/>
    </source>
</evidence>
<organism evidence="7 9">
    <name type="scientific">Moritella viscosa</name>
    <dbReference type="NCBI Taxonomy" id="80854"/>
    <lineage>
        <taxon>Bacteria</taxon>
        <taxon>Pseudomonadati</taxon>
        <taxon>Pseudomonadota</taxon>
        <taxon>Gammaproteobacteria</taxon>
        <taxon>Alteromonadales</taxon>
        <taxon>Moritellaceae</taxon>
        <taxon>Moritella</taxon>
    </lineage>
</organism>
<dbReference type="InterPro" id="IPR005636">
    <property type="entry name" value="DTW"/>
</dbReference>
<reference evidence="7 9" key="1">
    <citation type="submission" date="2016-11" db="EMBL/GenBank/DDBJ databases">
        <authorList>
            <person name="Jaros S."/>
            <person name="Januszkiewicz K."/>
            <person name="Wedrychowicz H."/>
        </authorList>
    </citation>
    <scope>NUCLEOTIDE SEQUENCE [LARGE SCALE GENOMIC DNA]</scope>
    <source>
        <strain evidence="7">NVI 5450</strain>
    </source>
</reference>
<accession>A0A090K973</accession>
<keyword evidence="2" id="KW-0808">Transferase</keyword>
<dbReference type="GeneID" id="61297347"/>
<dbReference type="AlphaFoldDB" id="A0A090K973"/>
<evidence type="ECO:0000313" key="7">
    <source>
        <dbReference type="EMBL" id="SGZ11667.1"/>
    </source>
</evidence>
<keyword evidence="8" id="KW-1185">Reference proteome</keyword>
<keyword evidence="4" id="KW-0819">tRNA processing</keyword>
<reference evidence="6 8" key="2">
    <citation type="submission" date="2016-11" db="EMBL/GenBank/DDBJ databases">
        <authorList>
            <person name="Klemetsen T."/>
        </authorList>
    </citation>
    <scope>NUCLEOTIDE SEQUENCE [LARGE SCALE GENOMIC DNA]</scope>
    <source>
        <strain evidence="6">MT 2528</strain>
    </source>
</reference>
<dbReference type="Pfam" id="PF03942">
    <property type="entry name" value="DTW"/>
    <property type="match status" value="1"/>
</dbReference>
<evidence type="ECO:0000313" key="8">
    <source>
        <dbReference type="Proteomes" id="UP000182660"/>
    </source>
</evidence>
<dbReference type="PANTHER" id="PTHR21392:SF1">
    <property type="entry name" value="TRNA-URIDINE AMINOCARBOXYPROPYLTRANSFERASE"/>
    <property type="match status" value="1"/>
</dbReference>